<evidence type="ECO:0000256" key="1">
    <source>
        <dbReference type="SAM" id="MobiDB-lite"/>
    </source>
</evidence>
<keyword evidence="6" id="KW-1185">Reference proteome</keyword>
<evidence type="ECO:0000313" key="7">
    <source>
        <dbReference type="WBParaSite" id="HDID_0000275201-mRNA-1"/>
    </source>
</evidence>
<feature type="compositionally biased region" description="Low complexity" evidence="1">
    <location>
        <begin position="309"/>
        <end position="331"/>
    </location>
</feature>
<name>A0A0R3SDI5_HYMDI</name>
<feature type="region of interest" description="Disordered" evidence="1">
    <location>
        <begin position="538"/>
        <end position="597"/>
    </location>
</feature>
<dbReference type="Proteomes" id="UP000321570">
    <property type="component" value="Unassembled WGS sequence"/>
</dbReference>
<dbReference type="GO" id="GO:0005768">
    <property type="term" value="C:endosome"/>
    <property type="evidence" value="ECO:0007669"/>
    <property type="project" value="TreeGrafter"/>
</dbReference>
<dbReference type="PROSITE" id="PS50942">
    <property type="entry name" value="ENTH"/>
    <property type="match status" value="1"/>
</dbReference>
<dbReference type="WBParaSite" id="HDID_0000275201-mRNA-1">
    <property type="protein sequence ID" value="HDID_0000275201-mRNA-1"/>
    <property type="gene ID" value="HDID_0000275201"/>
</dbReference>
<dbReference type="Proteomes" id="UP000274504">
    <property type="component" value="Unassembled WGS sequence"/>
</dbReference>
<feature type="region of interest" description="Disordered" evidence="1">
    <location>
        <begin position="180"/>
        <end position="228"/>
    </location>
</feature>
<dbReference type="GO" id="GO:0030276">
    <property type="term" value="F:clathrin binding"/>
    <property type="evidence" value="ECO:0007669"/>
    <property type="project" value="TreeGrafter"/>
</dbReference>
<dbReference type="GO" id="GO:0006897">
    <property type="term" value="P:endocytosis"/>
    <property type="evidence" value="ECO:0007669"/>
    <property type="project" value="TreeGrafter"/>
</dbReference>
<dbReference type="AlphaFoldDB" id="A0A0R3SDI5"/>
<protein>
    <submittedName>
        <fullName evidence="7">ENTH domain-containing protein</fullName>
    </submittedName>
</protein>
<dbReference type="SUPFAM" id="SSF48464">
    <property type="entry name" value="ENTH/VHS domain"/>
    <property type="match status" value="1"/>
</dbReference>
<reference evidence="4 6" key="3">
    <citation type="submission" date="2019-07" db="EMBL/GenBank/DDBJ databases">
        <authorList>
            <person name="Jastrzebski P J."/>
            <person name="Paukszto L."/>
            <person name="Jastrzebski P J."/>
        </authorList>
    </citation>
    <scope>NUCLEOTIDE SEQUENCE [LARGE SCALE GENOMIC DNA]</scope>
    <source>
        <strain evidence="4 6">WMS-il1</strain>
    </source>
</reference>
<dbReference type="EMBL" id="CABIJS010000288">
    <property type="protein sequence ID" value="VUZ48406.1"/>
    <property type="molecule type" value="Genomic_DNA"/>
</dbReference>
<feature type="region of interest" description="Disordered" evidence="1">
    <location>
        <begin position="262"/>
        <end position="376"/>
    </location>
</feature>
<evidence type="ECO:0000313" key="5">
    <source>
        <dbReference type="Proteomes" id="UP000274504"/>
    </source>
</evidence>
<dbReference type="PANTHER" id="PTHR12276">
    <property type="entry name" value="EPSIN/ENT-RELATED"/>
    <property type="match status" value="1"/>
</dbReference>
<dbReference type="OrthoDB" id="4033880at2759"/>
<feature type="compositionally biased region" description="Polar residues" evidence="1">
    <location>
        <begin position="207"/>
        <end position="228"/>
    </location>
</feature>
<dbReference type="PANTHER" id="PTHR12276:SF45">
    <property type="entry name" value="CLATHRIN INTERACTOR 1"/>
    <property type="match status" value="1"/>
</dbReference>
<feature type="compositionally biased region" description="Low complexity" evidence="1">
    <location>
        <begin position="548"/>
        <end position="563"/>
    </location>
</feature>
<dbReference type="GO" id="GO:0005543">
    <property type="term" value="F:phospholipid binding"/>
    <property type="evidence" value="ECO:0007669"/>
    <property type="project" value="TreeGrafter"/>
</dbReference>
<dbReference type="GO" id="GO:0030125">
    <property type="term" value="C:clathrin vesicle coat"/>
    <property type="evidence" value="ECO:0007669"/>
    <property type="project" value="TreeGrafter"/>
</dbReference>
<evidence type="ECO:0000313" key="6">
    <source>
        <dbReference type="Proteomes" id="UP000321570"/>
    </source>
</evidence>
<dbReference type="InterPro" id="IPR013809">
    <property type="entry name" value="ENTH"/>
</dbReference>
<dbReference type="EMBL" id="UYSG01000721">
    <property type="protein sequence ID" value="VDL21754.1"/>
    <property type="molecule type" value="Genomic_DNA"/>
</dbReference>
<evidence type="ECO:0000313" key="3">
    <source>
        <dbReference type="EMBL" id="VDL21754.1"/>
    </source>
</evidence>
<proteinExistence type="predicted"/>
<dbReference type="Pfam" id="PF01417">
    <property type="entry name" value="ENTH"/>
    <property type="match status" value="1"/>
</dbReference>
<accession>A0A0R3SDI5</accession>
<organism evidence="7">
    <name type="scientific">Hymenolepis diminuta</name>
    <name type="common">Rat tapeworm</name>
    <dbReference type="NCBI Taxonomy" id="6216"/>
    <lineage>
        <taxon>Eukaryota</taxon>
        <taxon>Metazoa</taxon>
        <taxon>Spiralia</taxon>
        <taxon>Lophotrochozoa</taxon>
        <taxon>Platyhelminthes</taxon>
        <taxon>Cestoda</taxon>
        <taxon>Eucestoda</taxon>
        <taxon>Cyclophyllidea</taxon>
        <taxon>Hymenolepididae</taxon>
        <taxon>Hymenolepis</taxon>
    </lineage>
</organism>
<dbReference type="FunFam" id="1.25.40.90:FF:000006">
    <property type="entry name" value="Clathrin interactor 1"/>
    <property type="match status" value="1"/>
</dbReference>
<dbReference type="InterPro" id="IPR008942">
    <property type="entry name" value="ENTH_VHS"/>
</dbReference>
<feature type="domain" description="ENTH" evidence="2">
    <location>
        <begin position="18"/>
        <end position="151"/>
    </location>
</feature>
<dbReference type="GO" id="GO:0005886">
    <property type="term" value="C:plasma membrane"/>
    <property type="evidence" value="ECO:0007669"/>
    <property type="project" value="TreeGrafter"/>
</dbReference>
<evidence type="ECO:0000313" key="4">
    <source>
        <dbReference type="EMBL" id="VUZ48406.1"/>
    </source>
</evidence>
<sequence>MFREYLEKGKVWVDKIASAVMNYTELEIKVREATNDEPWGPHGKILNDLARETHDSEGLLEIMTMLFNRIFPENPNNWRRIYKGLTVLAHLLRNGSDRVYEIARDNIYNLRSLENYQCIDERGRDHGSSVRIKAHEVVELLQDPEFLQSERQKALSSQKVYDGIGNNEAWSGNNYSSNYSGYDEDDDDSYQYPTRAAPKSEMPWNSRGVSDFSSSYRNPTSPSNQLGSFDSWKEAHERTFVDDVADKLSEVCRAAKIVTNDLLGKPRVPPPSVFEEDPHKVSEDTFSFPGATLDDAEEDDGGFSSFRQAPSPSTTTAKSKNASSKLAVSKNLPSGPAPVSLIDLDEPANEIGSSTPPRLPRPPSSENLATRPKNGQGLENVDFFAEIDRTHSKPAVPTTDLFADFNATFPAPVSSPTSGPRVGSGTANLPGDADFGDFSGFQAPPEGAKSNTSNGKHISTSADPFLSAFSPSSSVTSSTLTMPFTTSMSMPRQQTSNATPTATFANSKNESKIPLNVGSTWSDLVAINIDLDLKASNGPNVQKPAAPSLSQLQSQKQNLLFSQPIQQTRTLPGSIVGGNTGSSSSTVDDFADFSAFK</sequence>
<evidence type="ECO:0000259" key="2">
    <source>
        <dbReference type="PROSITE" id="PS50942"/>
    </source>
</evidence>
<reference evidence="3 5" key="2">
    <citation type="submission" date="2018-11" db="EMBL/GenBank/DDBJ databases">
        <authorList>
            <consortium name="Pathogen Informatics"/>
        </authorList>
    </citation>
    <scope>NUCLEOTIDE SEQUENCE [LARGE SCALE GENOMIC DNA]</scope>
</reference>
<gene>
    <name evidence="3" type="ORF">HDID_LOCUS2750</name>
    <name evidence="4" type="ORF">WMSIL1_LOCUS7721</name>
</gene>
<dbReference type="SMART" id="SM00273">
    <property type="entry name" value="ENTH"/>
    <property type="match status" value="1"/>
</dbReference>
<dbReference type="Gene3D" id="1.25.40.90">
    <property type="match status" value="1"/>
</dbReference>
<dbReference type="STRING" id="6216.A0A0R3SDI5"/>
<reference evidence="7" key="1">
    <citation type="submission" date="2017-02" db="UniProtKB">
        <authorList>
            <consortium name="WormBaseParasite"/>
        </authorList>
    </citation>
    <scope>IDENTIFICATION</scope>
</reference>